<name>A0ABW0L2W9_9BURK</name>
<organism evidence="1 2">
    <name type="scientific">Massilia niabensis</name>
    <dbReference type="NCBI Taxonomy" id="544910"/>
    <lineage>
        <taxon>Bacteria</taxon>
        <taxon>Pseudomonadati</taxon>
        <taxon>Pseudomonadota</taxon>
        <taxon>Betaproteobacteria</taxon>
        <taxon>Burkholderiales</taxon>
        <taxon>Oxalobacteraceae</taxon>
        <taxon>Telluria group</taxon>
        <taxon>Massilia</taxon>
    </lineage>
</organism>
<comment type="caution">
    <text evidence="1">The sequence shown here is derived from an EMBL/GenBank/DDBJ whole genome shotgun (WGS) entry which is preliminary data.</text>
</comment>
<protein>
    <submittedName>
        <fullName evidence="1">Uncharacterized protein</fullName>
    </submittedName>
</protein>
<evidence type="ECO:0000313" key="1">
    <source>
        <dbReference type="EMBL" id="MFC5460054.1"/>
    </source>
</evidence>
<dbReference type="Proteomes" id="UP001596050">
    <property type="component" value="Unassembled WGS sequence"/>
</dbReference>
<accession>A0ABW0L2W9</accession>
<reference evidence="2" key="1">
    <citation type="journal article" date="2019" name="Int. J. Syst. Evol. Microbiol.">
        <title>The Global Catalogue of Microorganisms (GCM) 10K type strain sequencing project: providing services to taxonomists for standard genome sequencing and annotation.</title>
        <authorList>
            <consortium name="The Broad Institute Genomics Platform"/>
            <consortium name="The Broad Institute Genome Sequencing Center for Infectious Disease"/>
            <person name="Wu L."/>
            <person name="Ma J."/>
        </authorList>
    </citation>
    <scope>NUCLEOTIDE SEQUENCE [LARGE SCALE GENOMIC DNA]</scope>
    <source>
        <strain evidence="2">KACC 12649</strain>
    </source>
</reference>
<sequence>MNVLNEYLLPNERIALIEALRRDTESERDKAVRDPRWAAYHLQNVRLNVRILEAFGYRLERDEFPEPEAYKRSTIRSSS</sequence>
<dbReference type="RefSeq" id="WP_379782515.1">
    <property type="nucleotide sequence ID" value="NZ_JBHSMU010000009.1"/>
</dbReference>
<gene>
    <name evidence="1" type="ORF">ACFPN5_09560</name>
</gene>
<dbReference type="EMBL" id="JBHSMU010000009">
    <property type="protein sequence ID" value="MFC5460054.1"/>
    <property type="molecule type" value="Genomic_DNA"/>
</dbReference>
<evidence type="ECO:0000313" key="2">
    <source>
        <dbReference type="Proteomes" id="UP001596050"/>
    </source>
</evidence>
<proteinExistence type="predicted"/>
<keyword evidence="2" id="KW-1185">Reference proteome</keyword>